<comment type="caution">
    <text evidence="1">The sequence shown here is derived from an EMBL/GenBank/DDBJ whole genome shotgun (WGS) entry which is preliminary data.</text>
</comment>
<sequence length="85" mass="9395">MAHAIDKNLLDHRNMATQAELQSAVSSFTRPVSAFADGTGQSTHPSGKRRREMLIFRDANKTRSANGTGFEAIDFNILPNTGWYV</sequence>
<name>A0ABX9ZB00_9BACL</name>
<proteinExistence type="predicted"/>
<organism evidence="1 2">
    <name type="scientific">Bhargavaea beijingensis</name>
    <dbReference type="NCBI Taxonomy" id="426756"/>
    <lineage>
        <taxon>Bacteria</taxon>
        <taxon>Bacillati</taxon>
        <taxon>Bacillota</taxon>
        <taxon>Bacilli</taxon>
        <taxon>Bacillales</taxon>
        <taxon>Caryophanaceae</taxon>
        <taxon>Bhargavaea</taxon>
    </lineage>
</organism>
<dbReference type="EMBL" id="RWGW01000017">
    <property type="protein sequence ID" value="RSK29722.1"/>
    <property type="molecule type" value="Genomic_DNA"/>
</dbReference>
<dbReference type="RefSeq" id="WP_092098703.1">
    <property type="nucleotide sequence ID" value="NZ_FNAR01000026.1"/>
</dbReference>
<evidence type="ECO:0000313" key="1">
    <source>
        <dbReference type="EMBL" id="RSK29722.1"/>
    </source>
</evidence>
<reference evidence="1 2" key="1">
    <citation type="submission" date="2018-12" db="EMBL/GenBank/DDBJ databases">
        <title>Comparitive functional genomics of dry heat resistant strains isolated from the viking spacecraft.</title>
        <authorList>
            <person name="Seuylemezian A."/>
            <person name="Vaishampayan P."/>
        </authorList>
    </citation>
    <scope>NUCLEOTIDE SEQUENCE [LARGE SCALE GENOMIC DNA]</scope>
    <source>
        <strain evidence="1 2">M6-11</strain>
    </source>
</reference>
<accession>A0ABX9ZB00</accession>
<protein>
    <submittedName>
        <fullName evidence="1">Uncharacterized protein</fullName>
    </submittedName>
</protein>
<dbReference type="Proteomes" id="UP000272481">
    <property type="component" value="Unassembled WGS sequence"/>
</dbReference>
<gene>
    <name evidence="1" type="ORF">EJA12_10950</name>
</gene>
<keyword evidence="2" id="KW-1185">Reference proteome</keyword>
<evidence type="ECO:0000313" key="2">
    <source>
        <dbReference type="Proteomes" id="UP000272481"/>
    </source>
</evidence>